<keyword evidence="8" id="KW-1185">Reference proteome</keyword>
<evidence type="ECO:0000256" key="2">
    <source>
        <dbReference type="ARBA" id="ARBA00008681"/>
    </source>
</evidence>
<dbReference type="RefSeq" id="WP_376866852.1">
    <property type="nucleotide sequence ID" value="NZ_JBHSLF010000021.1"/>
</dbReference>
<feature type="compositionally biased region" description="Low complexity" evidence="5">
    <location>
        <begin position="47"/>
        <end position="64"/>
    </location>
</feature>
<gene>
    <name evidence="7" type="ORF">ACFPIE_11300</name>
</gene>
<dbReference type="InterPro" id="IPR008816">
    <property type="entry name" value="Gly_zipper_2TM_dom"/>
</dbReference>
<organism evidence="7 8">
    <name type="scientific">Brevundimonas staleyi</name>
    <dbReference type="NCBI Taxonomy" id="74326"/>
    <lineage>
        <taxon>Bacteria</taxon>
        <taxon>Pseudomonadati</taxon>
        <taxon>Pseudomonadota</taxon>
        <taxon>Alphaproteobacteria</taxon>
        <taxon>Caulobacterales</taxon>
        <taxon>Caulobacteraceae</taxon>
        <taxon>Brevundimonas</taxon>
    </lineage>
</organism>
<dbReference type="EMBL" id="JBHSLF010000021">
    <property type="protein sequence ID" value="MFC5344504.1"/>
    <property type="molecule type" value="Genomic_DNA"/>
</dbReference>
<sequence>MGGGIGAVAGSQIAARGRRTEGSVIGGVLGAIVGSQVGRASNDQCRSNNTYSNTTYTQAQTYYSPNDRYDDRAYNSGSYYDDRGYRDDRRDYRDDRRDYRRDDRRYENGYEVSPDGRYVYDPRRGWVPR</sequence>
<comment type="caution">
    <text evidence="7">The sequence shown here is derived from an EMBL/GenBank/DDBJ whole genome shotgun (WGS) entry which is preliminary data.</text>
</comment>
<feature type="domain" description="Glycine zipper 2TM" evidence="6">
    <location>
        <begin position="1"/>
        <end position="38"/>
    </location>
</feature>
<protein>
    <recommendedName>
        <fullName evidence="3">17 kDa surface antigen</fullName>
    </recommendedName>
</protein>
<evidence type="ECO:0000313" key="7">
    <source>
        <dbReference type="EMBL" id="MFC5344504.1"/>
    </source>
</evidence>
<proteinExistence type="inferred from homology"/>
<dbReference type="Pfam" id="PF05433">
    <property type="entry name" value="Rick_17kDa_Anti"/>
    <property type="match status" value="1"/>
</dbReference>
<evidence type="ECO:0000256" key="3">
    <source>
        <dbReference type="ARBA" id="ARBA00015281"/>
    </source>
</evidence>
<comment type="subcellular location">
    <subcellularLocation>
        <location evidence="1">Cell outer membrane</location>
        <topology evidence="1">Lipid-anchor</topology>
    </subcellularLocation>
</comment>
<evidence type="ECO:0000256" key="4">
    <source>
        <dbReference type="ARBA" id="ARBA00023288"/>
    </source>
</evidence>
<accession>A0ABW0FSX0</accession>
<evidence type="ECO:0000256" key="1">
    <source>
        <dbReference type="ARBA" id="ARBA00004459"/>
    </source>
</evidence>
<name>A0ABW0FSX0_9CAUL</name>
<dbReference type="Proteomes" id="UP001596152">
    <property type="component" value="Unassembled WGS sequence"/>
</dbReference>
<comment type="similarity">
    <text evidence="2">Belongs to the rickettsiale 17 kDa surface antigen family.</text>
</comment>
<evidence type="ECO:0000256" key="5">
    <source>
        <dbReference type="SAM" id="MobiDB-lite"/>
    </source>
</evidence>
<reference evidence="8" key="1">
    <citation type="journal article" date="2019" name="Int. J. Syst. Evol. Microbiol.">
        <title>The Global Catalogue of Microorganisms (GCM) 10K type strain sequencing project: providing services to taxonomists for standard genome sequencing and annotation.</title>
        <authorList>
            <consortium name="The Broad Institute Genomics Platform"/>
            <consortium name="The Broad Institute Genome Sequencing Center for Infectious Disease"/>
            <person name="Wu L."/>
            <person name="Ma J."/>
        </authorList>
    </citation>
    <scope>NUCLEOTIDE SEQUENCE [LARGE SCALE GENOMIC DNA]</scope>
    <source>
        <strain evidence="8">JCM 12125</strain>
    </source>
</reference>
<keyword evidence="4" id="KW-0449">Lipoprotein</keyword>
<evidence type="ECO:0000313" key="8">
    <source>
        <dbReference type="Proteomes" id="UP001596152"/>
    </source>
</evidence>
<feature type="region of interest" description="Disordered" evidence="5">
    <location>
        <begin position="39"/>
        <end position="100"/>
    </location>
</feature>
<evidence type="ECO:0000259" key="6">
    <source>
        <dbReference type="Pfam" id="PF05433"/>
    </source>
</evidence>
<feature type="compositionally biased region" description="Basic and acidic residues" evidence="5">
    <location>
        <begin position="80"/>
        <end position="100"/>
    </location>
</feature>